<name>A0A2A5B8B4_9GAMM</name>
<comment type="similarity">
    <text evidence="10">Belongs to the class-II aminoacyl-tRNA synthetase family. ProS type 1 subfamily.</text>
</comment>
<evidence type="ECO:0000256" key="7">
    <source>
        <dbReference type="ARBA" id="ARBA00022917"/>
    </source>
</evidence>
<dbReference type="GO" id="GO:0006433">
    <property type="term" value="P:prolyl-tRNA aminoacylation"/>
    <property type="evidence" value="ECO:0007669"/>
    <property type="project" value="UniProtKB-UniRule"/>
</dbReference>
<evidence type="ECO:0000256" key="1">
    <source>
        <dbReference type="ARBA" id="ARBA00004496"/>
    </source>
</evidence>
<dbReference type="FunFam" id="3.30.930.10:FF:000043">
    <property type="entry name" value="Proline--tRNA ligase"/>
    <property type="match status" value="1"/>
</dbReference>
<dbReference type="CDD" id="cd00861">
    <property type="entry name" value="ProRS_anticodon_short"/>
    <property type="match status" value="1"/>
</dbReference>
<evidence type="ECO:0000256" key="8">
    <source>
        <dbReference type="ARBA" id="ARBA00023146"/>
    </source>
</evidence>
<dbReference type="InterPro" id="IPR050062">
    <property type="entry name" value="Pro-tRNA_synthetase"/>
</dbReference>
<dbReference type="Proteomes" id="UP000218327">
    <property type="component" value="Unassembled WGS sequence"/>
</dbReference>
<dbReference type="NCBIfam" id="NF006625">
    <property type="entry name" value="PRK09194.1"/>
    <property type="match status" value="1"/>
</dbReference>
<dbReference type="GO" id="GO:0002161">
    <property type="term" value="F:aminoacyl-tRNA deacylase activity"/>
    <property type="evidence" value="ECO:0007669"/>
    <property type="project" value="InterPro"/>
</dbReference>
<dbReference type="InterPro" id="IPR044140">
    <property type="entry name" value="ProRS_anticodon_short"/>
</dbReference>
<dbReference type="PROSITE" id="PS50862">
    <property type="entry name" value="AA_TRNA_LIGASE_II"/>
    <property type="match status" value="1"/>
</dbReference>
<keyword evidence="8 10" id="KW-0030">Aminoacyl-tRNA synthetase</keyword>
<dbReference type="PIRSF" id="PIRSF001535">
    <property type="entry name" value="ProRS_1"/>
    <property type="match status" value="1"/>
</dbReference>
<dbReference type="InterPro" id="IPR036754">
    <property type="entry name" value="YbaK/aa-tRNA-synt-asso_dom_sf"/>
</dbReference>
<evidence type="ECO:0000256" key="5">
    <source>
        <dbReference type="ARBA" id="ARBA00022741"/>
    </source>
</evidence>
<dbReference type="FunFam" id="3.30.930.10:FF:000062">
    <property type="entry name" value="Proline--tRNA ligase"/>
    <property type="match status" value="1"/>
</dbReference>
<dbReference type="Gene3D" id="3.30.930.10">
    <property type="entry name" value="Bira Bifunctional Protein, Domain 2"/>
    <property type="match status" value="2"/>
</dbReference>
<comment type="function">
    <text evidence="10">Catalyzes the attachment of proline to tRNA(Pro) in a two-step reaction: proline is first activated by ATP to form Pro-AMP and then transferred to the acceptor end of tRNA(Pro). As ProRS can inadvertently accommodate and process non-cognate amino acids such as alanine and cysteine, to avoid such errors it has two additional distinct editing activities against alanine. One activity is designated as 'pretransfer' editing and involves the tRNA(Pro)-independent hydrolysis of activated Ala-AMP. The other activity is designated 'posttransfer' editing and involves deacylation of mischarged Ala-tRNA(Pro). The misacylated Cys-tRNA(Pro) is not edited by ProRS.</text>
</comment>
<dbReference type="NCBIfam" id="TIGR00409">
    <property type="entry name" value="proS_fam_II"/>
    <property type="match status" value="1"/>
</dbReference>
<gene>
    <name evidence="10" type="primary">proS</name>
    <name evidence="12" type="ORF">COA96_02785</name>
</gene>
<dbReference type="GO" id="GO:0004827">
    <property type="term" value="F:proline-tRNA ligase activity"/>
    <property type="evidence" value="ECO:0007669"/>
    <property type="project" value="UniProtKB-UniRule"/>
</dbReference>
<evidence type="ECO:0000256" key="4">
    <source>
        <dbReference type="ARBA" id="ARBA00022598"/>
    </source>
</evidence>
<dbReference type="Pfam" id="PF03129">
    <property type="entry name" value="HGTP_anticodon"/>
    <property type="match status" value="1"/>
</dbReference>
<keyword evidence="3 10" id="KW-0963">Cytoplasm</keyword>
<dbReference type="HAMAP" id="MF_01569">
    <property type="entry name" value="Pro_tRNA_synth_type1"/>
    <property type="match status" value="1"/>
</dbReference>
<dbReference type="CDD" id="cd04334">
    <property type="entry name" value="ProRS-INS"/>
    <property type="match status" value="1"/>
</dbReference>
<evidence type="ECO:0000256" key="6">
    <source>
        <dbReference type="ARBA" id="ARBA00022840"/>
    </source>
</evidence>
<comment type="subunit">
    <text evidence="2 10">Homodimer.</text>
</comment>
<keyword evidence="7 10" id="KW-0648">Protein biosynthesis</keyword>
<evidence type="ECO:0000256" key="10">
    <source>
        <dbReference type="HAMAP-Rule" id="MF_01569"/>
    </source>
</evidence>
<dbReference type="SUPFAM" id="SSF55681">
    <property type="entry name" value="Class II aaRS and biotin synthetases"/>
    <property type="match status" value="1"/>
</dbReference>
<dbReference type="SUPFAM" id="SSF55826">
    <property type="entry name" value="YbaK/ProRS associated domain"/>
    <property type="match status" value="1"/>
</dbReference>
<keyword evidence="5 10" id="KW-0547">Nucleotide-binding</keyword>
<dbReference type="InterPro" id="IPR023717">
    <property type="entry name" value="Pro-tRNA-Synthase_IIa_type1"/>
</dbReference>
<dbReference type="InterPro" id="IPR002314">
    <property type="entry name" value="aa-tRNA-synt_IIb"/>
</dbReference>
<comment type="catalytic activity">
    <reaction evidence="9 10">
        <text>tRNA(Pro) + L-proline + ATP = L-prolyl-tRNA(Pro) + AMP + diphosphate</text>
        <dbReference type="Rhea" id="RHEA:14305"/>
        <dbReference type="Rhea" id="RHEA-COMP:9700"/>
        <dbReference type="Rhea" id="RHEA-COMP:9702"/>
        <dbReference type="ChEBI" id="CHEBI:30616"/>
        <dbReference type="ChEBI" id="CHEBI:33019"/>
        <dbReference type="ChEBI" id="CHEBI:60039"/>
        <dbReference type="ChEBI" id="CHEBI:78442"/>
        <dbReference type="ChEBI" id="CHEBI:78532"/>
        <dbReference type="ChEBI" id="CHEBI:456215"/>
        <dbReference type="EC" id="6.1.1.15"/>
    </reaction>
</comment>
<accession>A0A2A5B8B4</accession>
<dbReference type="PANTHER" id="PTHR42753">
    <property type="entry name" value="MITOCHONDRIAL RIBOSOME PROTEIN L39/PROLYL-TRNA LIGASE FAMILY MEMBER"/>
    <property type="match status" value="1"/>
</dbReference>
<evidence type="ECO:0000256" key="9">
    <source>
        <dbReference type="ARBA" id="ARBA00047671"/>
    </source>
</evidence>
<dbReference type="CDD" id="cd00779">
    <property type="entry name" value="ProRS_core_prok"/>
    <property type="match status" value="1"/>
</dbReference>
<sequence>MRASQYLIATVKETPSDAEIVSHQLMLRAGLIRKLASGLYTWLPVGLRVLHKVSQIIREEMDKSGAMEVSMPVVQHAELWEESGRWQTMGPELLRFTDRHGRDFCLGPTHEEVITDIVRNEYSSYRQLPATFYQIQTKFRDERRPRFGVMRAREFIMKDAYSFHINQESLDKTYQVMHETYCNIFNRLGLDFRPVIADSGNIGGSTSHEFHVLADSGEDEIVFSSEGDYAANIELAEGILSPPAHVDDNGKHSHEIVDTGAACTIEEVSAFLQTKPECIVKTLIVHAADKTGKRTDELVALLLRGDQELNETKAQNIDGVASPLEFADDDAIESTVGCKVGCLGPYQLALKVVADKSVIDLQNFVCGANQNGKHLINANWDDNCKYDVVADIRKVQEGDGSPDGLGTLQIKRGIEVGHIFQLGKKYSEALKANVLDKNGKAVTMLMGCYGIGVTRVVAACIEQNNDAHGITWPDNIAPFQLIIVQIDAHKSEQVVDVAESLYTTALSLGMEVLLDDRDKKTSPGVKFADSELMGITHRIVVSPRTLADGNVEYKHRKDGEKQMINKESIAEFLSQVASKAGIIRP</sequence>
<evidence type="ECO:0000259" key="11">
    <source>
        <dbReference type="PROSITE" id="PS50862"/>
    </source>
</evidence>
<reference evidence="13" key="1">
    <citation type="submission" date="2017-08" db="EMBL/GenBank/DDBJ databases">
        <title>A dynamic microbial community with high functional redundancy inhabits the cold, oxic subseafloor aquifer.</title>
        <authorList>
            <person name="Tully B.J."/>
            <person name="Wheat C.G."/>
            <person name="Glazer B.T."/>
            <person name="Huber J.A."/>
        </authorList>
    </citation>
    <scope>NUCLEOTIDE SEQUENCE [LARGE SCALE GENOMIC DNA]</scope>
</reference>
<dbReference type="InterPro" id="IPR033730">
    <property type="entry name" value="ProRS_core_prok"/>
</dbReference>
<evidence type="ECO:0000256" key="3">
    <source>
        <dbReference type="ARBA" id="ARBA00022490"/>
    </source>
</evidence>
<dbReference type="AlphaFoldDB" id="A0A2A5B8B4"/>
<dbReference type="InterPro" id="IPR002316">
    <property type="entry name" value="Pro-tRNA-ligase_IIa"/>
</dbReference>
<protein>
    <recommendedName>
        <fullName evidence="10">Proline--tRNA ligase</fullName>
        <ecNumber evidence="10">6.1.1.15</ecNumber>
    </recommendedName>
    <alternativeName>
        <fullName evidence="10">Prolyl-tRNA synthetase</fullName>
        <shortName evidence="10">ProRS</shortName>
    </alternativeName>
</protein>
<proteinExistence type="inferred from homology"/>
<dbReference type="GO" id="GO:0005524">
    <property type="term" value="F:ATP binding"/>
    <property type="evidence" value="ECO:0007669"/>
    <property type="project" value="UniProtKB-UniRule"/>
</dbReference>
<dbReference type="InterPro" id="IPR045864">
    <property type="entry name" value="aa-tRNA-synth_II/BPL/LPL"/>
</dbReference>
<dbReference type="InterPro" id="IPR004154">
    <property type="entry name" value="Anticodon-bd"/>
</dbReference>
<organism evidence="12 13">
    <name type="scientific">SAR86 cluster bacterium</name>
    <dbReference type="NCBI Taxonomy" id="2030880"/>
    <lineage>
        <taxon>Bacteria</taxon>
        <taxon>Pseudomonadati</taxon>
        <taxon>Pseudomonadota</taxon>
        <taxon>Gammaproteobacteria</taxon>
        <taxon>SAR86 cluster</taxon>
    </lineage>
</organism>
<dbReference type="EMBL" id="NVVJ01000005">
    <property type="protein sequence ID" value="PCJ27793.1"/>
    <property type="molecule type" value="Genomic_DNA"/>
</dbReference>
<comment type="caution">
    <text evidence="12">The sequence shown here is derived from an EMBL/GenBank/DDBJ whole genome shotgun (WGS) entry which is preliminary data.</text>
</comment>
<dbReference type="InterPro" id="IPR006195">
    <property type="entry name" value="aa-tRNA-synth_II"/>
</dbReference>
<evidence type="ECO:0000256" key="2">
    <source>
        <dbReference type="ARBA" id="ARBA00011738"/>
    </source>
</evidence>
<dbReference type="SUPFAM" id="SSF52954">
    <property type="entry name" value="Class II aaRS ABD-related"/>
    <property type="match status" value="1"/>
</dbReference>
<dbReference type="InterPro" id="IPR036621">
    <property type="entry name" value="Anticodon-bd_dom_sf"/>
</dbReference>
<dbReference type="Pfam" id="PF04073">
    <property type="entry name" value="tRNA_edit"/>
    <property type="match status" value="1"/>
</dbReference>
<dbReference type="PANTHER" id="PTHR42753:SF2">
    <property type="entry name" value="PROLINE--TRNA LIGASE"/>
    <property type="match status" value="1"/>
</dbReference>
<dbReference type="InterPro" id="IPR004500">
    <property type="entry name" value="Pro-tRNA-synth_IIa_bac-type"/>
</dbReference>
<keyword evidence="6 10" id="KW-0067">ATP-binding</keyword>
<keyword evidence="4 10" id="KW-0436">Ligase</keyword>
<dbReference type="Pfam" id="PF00587">
    <property type="entry name" value="tRNA-synt_2b"/>
    <property type="match status" value="1"/>
</dbReference>
<dbReference type="EC" id="6.1.1.15" evidence="10"/>
<feature type="domain" description="Aminoacyl-transfer RNA synthetases class-II family profile" evidence="11">
    <location>
        <begin position="38"/>
        <end position="473"/>
    </location>
</feature>
<dbReference type="PRINTS" id="PR01046">
    <property type="entry name" value="TRNASYNTHPRO"/>
</dbReference>
<evidence type="ECO:0000313" key="12">
    <source>
        <dbReference type="EMBL" id="PCJ27793.1"/>
    </source>
</evidence>
<dbReference type="GO" id="GO:0005829">
    <property type="term" value="C:cytosol"/>
    <property type="evidence" value="ECO:0007669"/>
    <property type="project" value="TreeGrafter"/>
</dbReference>
<comment type="domain">
    <text evidence="10">Consists of three domains: the N-terminal catalytic domain, the editing domain and the C-terminal anticodon-binding domain.</text>
</comment>
<dbReference type="Gene3D" id="3.40.50.800">
    <property type="entry name" value="Anticodon-binding domain"/>
    <property type="match status" value="1"/>
</dbReference>
<dbReference type="InterPro" id="IPR007214">
    <property type="entry name" value="YbaK/aa-tRNA-synth-assoc-dom"/>
</dbReference>
<comment type="subcellular location">
    <subcellularLocation>
        <location evidence="1 10">Cytoplasm</location>
    </subcellularLocation>
</comment>
<evidence type="ECO:0000313" key="13">
    <source>
        <dbReference type="Proteomes" id="UP000218327"/>
    </source>
</evidence>